<accession>A0A6I2USK2</accession>
<dbReference type="PANTHER" id="PTHR30627">
    <property type="entry name" value="PEPTIDOGLYCAN D,D-TRANSPEPTIDASE"/>
    <property type="match status" value="1"/>
</dbReference>
<feature type="domain" description="Penicillin-binding protein transpeptidase" evidence="1">
    <location>
        <begin position="155"/>
        <end position="460"/>
    </location>
</feature>
<keyword evidence="4" id="KW-1185">Reference proteome</keyword>
<dbReference type="InterPro" id="IPR001460">
    <property type="entry name" value="PCN-bd_Tpept"/>
</dbReference>
<organism evidence="3 4">
    <name type="scientific">Selenomonas montiformis</name>
    <dbReference type="NCBI Taxonomy" id="2652285"/>
    <lineage>
        <taxon>Bacteria</taxon>
        <taxon>Bacillati</taxon>
        <taxon>Bacillota</taxon>
        <taxon>Negativicutes</taxon>
        <taxon>Selenomonadales</taxon>
        <taxon>Selenomonadaceae</taxon>
        <taxon>Selenomonas</taxon>
    </lineage>
</organism>
<evidence type="ECO:0000259" key="2">
    <source>
        <dbReference type="Pfam" id="PF21922"/>
    </source>
</evidence>
<proteinExistence type="predicted"/>
<evidence type="ECO:0000313" key="3">
    <source>
        <dbReference type="EMBL" id="MSV25183.1"/>
    </source>
</evidence>
<dbReference type="Proteomes" id="UP000430222">
    <property type="component" value="Unassembled WGS sequence"/>
</dbReference>
<dbReference type="GO" id="GO:0005886">
    <property type="term" value="C:plasma membrane"/>
    <property type="evidence" value="ECO:0007669"/>
    <property type="project" value="TreeGrafter"/>
</dbReference>
<dbReference type="RefSeq" id="WP_154620961.1">
    <property type="nucleotide sequence ID" value="NZ_CBCTNG010000006.1"/>
</dbReference>
<comment type="caution">
    <text evidence="3">The sequence shown here is derived from an EMBL/GenBank/DDBJ whole genome shotgun (WGS) entry which is preliminary data.</text>
</comment>
<dbReference type="GO" id="GO:0051301">
    <property type="term" value="P:cell division"/>
    <property type="evidence" value="ECO:0007669"/>
    <property type="project" value="UniProtKB-KW"/>
</dbReference>
<sequence length="465" mass="49355">MADWRMKRQILRTASFLLMLVGLLTVYIVYLSAWEADDLAANPLNMRSAAARADIRRGSILDARGRVLAQTRQDGSRSYPMGAAMAAVTGYNGEKIGSAGVEGHANRELLGLSENLSRIGPISQLFQSDQGNDVKLTIEADAQQAAYDGLDGRRGAVVVLDAATGAVLAMVSSPSYDPNDIESNWKLLSKQADGALLNRAVQGLYPPGSTIKPMIADAALTNAATNEREIFDCNGSLDVGGGQTIRESHGEVHGRVDLRKALTESCNVTFGTLGMRLGDEKLKKAFERFGFDREIGGDIVMTRSHLPSFGTLGSGDQAQTAIGQSSLLVTPMHMALLAAAYANGGVIMKPYLVQQVITPGGTVIHETVPQKWLTATTPEMAARLDSYMEDVVTKGTGKAAQVSGIRVTGKTGTAENAAGKDHAWFIGSAELRNRRIVFAVIVENGGGGGTQAAPIARKVILSLQN</sequence>
<dbReference type="PANTHER" id="PTHR30627:SF24">
    <property type="entry name" value="PENICILLIN-BINDING PROTEIN 4B"/>
    <property type="match status" value="1"/>
</dbReference>
<name>A0A6I2USK2_9FIRM</name>
<dbReference type="GO" id="GO:0071972">
    <property type="term" value="F:peptidoglycan L,D-transpeptidase activity"/>
    <property type="evidence" value="ECO:0007669"/>
    <property type="project" value="TreeGrafter"/>
</dbReference>
<keyword evidence="3" id="KW-0132">Cell division</keyword>
<dbReference type="GO" id="GO:0071555">
    <property type="term" value="P:cell wall organization"/>
    <property type="evidence" value="ECO:0007669"/>
    <property type="project" value="TreeGrafter"/>
</dbReference>
<keyword evidence="3" id="KW-0131">Cell cycle</keyword>
<dbReference type="Gene3D" id="3.40.710.10">
    <property type="entry name" value="DD-peptidase/beta-lactamase superfamily"/>
    <property type="match status" value="1"/>
</dbReference>
<gene>
    <name evidence="3" type="ORF">FYJ78_08315</name>
</gene>
<dbReference type="InterPro" id="IPR050515">
    <property type="entry name" value="Beta-lactam/transpept"/>
</dbReference>
<protein>
    <submittedName>
        <fullName evidence="3">Cell division protein FtsI</fullName>
    </submittedName>
</protein>
<dbReference type="AlphaFoldDB" id="A0A6I2USK2"/>
<dbReference type="Pfam" id="PF00905">
    <property type="entry name" value="Transpeptidase"/>
    <property type="match status" value="1"/>
</dbReference>
<reference evidence="3 4" key="1">
    <citation type="submission" date="2019-08" db="EMBL/GenBank/DDBJ databases">
        <title>In-depth cultivation of the pig gut microbiome towards novel bacterial diversity and tailored functional studies.</title>
        <authorList>
            <person name="Wylensek D."/>
            <person name="Hitch T.C.A."/>
            <person name="Clavel T."/>
        </authorList>
    </citation>
    <scope>NUCLEOTIDE SEQUENCE [LARGE SCALE GENOMIC DNA]</scope>
    <source>
        <strain evidence="4">WCA-380-WT-3B3</strain>
    </source>
</reference>
<dbReference type="InterPro" id="IPR054120">
    <property type="entry name" value="PBPA_dimer"/>
</dbReference>
<dbReference type="InterPro" id="IPR012338">
    <property type="entry name" value="Beta-lactam/transpept-like"/>
</dbReference>
<dbReference type="Pfam" id="PF21922">
    <property type="entry name" value="PBP_dimer_2"/>
    <property type="match status" value="1"/>
</dbReference>
<feature type="domain" description="Penicillin binding protein A dimerisation" evidence="2">
    <location>
        <begin position="57"/>
        <end position="117"/>
    </location>
</feature>
<dbReference type="EMBL" id="VUNL01000008">
    <property type="protein sequence ID" value="MSV25183.1"/>
    <property type="molecule type" value="Genomic_DNA"/>
</dbReference>
<dbReference type="Gene3D" id="3.90.1310.10">
    <property type="entry name" value="Penicillin-binding protein 2a (Domain 2)"/>
    <property type="match status" value="1"/>
</dbReference>
<dbReference type="SUPFAM" id="SSF56601">
    <property type="entry name" value="beta-lactamase/transpeptidase-like"/>
    <property type="match status" value="1"/>
</dbReference>
<evidence type="ECO:0000259" key="1">
    <source>
        <dbReference type="Pfam" id="PF00905"/>
    </source>
</evidence>
<evidence type="ECO:0000313" key="4">
    <source>
        <dbReference type="Proteomes" id="UP000430222"/>
    </source>
</evidence>
<dbReference type="GO" id="GO:0008658">
    <property type="term" value="F:penicillin binding"/>
    <property type="evidence" value="ECO:0007669"/>
    <property type="project" value="InterPro"/>
</dbReference>